<dbReference type="Gene3D" id="2.120.10.80">
    <property type="entry name" value="Kelch-type beta propeller"/>
    <property type="match status" value="1"/>
</dbReference>
<accession>A0ABD1NET7</accession>
<dbReference type="PANTHER" id="PTHR31672">
    <property type="entry name" value="BNACNNG10540D PROTEIN"/>
    <property type="match status" value="1"/>
</dbReference>
<protein>
    <recommendedName>
        <fullName evidence="1">F-box domain-containing protein</fullName>
    </recommendedName>
</protein>
<dbReference type="InterPro" id="IPR001810">
    <property type="entry name" value="F-box_dom"/>
</dbReference>
<name>A0ABD1NET7_9FABA</name>
<dbReference type="AlphaFoldDB" id="A0ABD1NET7"/>
<evidence type="ECO:0000259" key="1">
    <source>
        <dbReference type="PROSITE" id="PS50181"/>
    </source>
</evidence>
<dbReference type="SUPFAM" id="SSF117281">
    <property type="entry name" value="Kelch motif"/>
    <property type="match status" value="1"/>
</dbReference>
<dbReference type="InterPro" id="IPR011498">
    <property type="entry name" value="Kelch_2"/>
</dbReference>
<keyword evidence="3" id="KW-1185">Reference proteome</keyword>
<dbReference type="FunFam" id="1.20.1280.50:FF:000085">
    <property type="entry name" value="F-box domain containing protein"/>
    <property type="match status" value="1"/>
</dbReference>
<reference evidence="2 3" key="1">
    <citation type="submission" date="2024-08" db="EMBL/GenBank/DDBJ databases">
        <title>Insights into the chromosomal genome structure of Flemingia macrophylla.</title>
        <authorList>
            <person name="Ding Y."/>
            <person name="Zhao Y."/>
            <person name="Bi W."/>
            <person name="Wu M."/>
            <person name="Zhao G."/>
            <person name="Gong Y."/>
            <person name="Li W."/>
            <person name="Zhang P."/>
        </authorList>
    </citation>
    <scope>NUCLEOTIDE SEQUENCE [LARGE SCALE GENOMIC DNA]</scope>
    <source>
        <strain evidence="2">DYQJB</strain>
        <tissue evidence="2">Leaf</tissue>
    </source>
</reference>
<dbReference type="Pfam" id="PF07646">
    <property type="entry name" value="Kelch_2"/>
    <property type="match status" value="1"/>
</dbReference>
<dbReference type="PANTHER" id="PTHR31672:SF12">
    <property type="entry name" value="F-BOX DOMAIN-CONTAINING PROTEIN"/>
    <property type="match status" value="1"/>
</dbReference>
<feature type="domain" description="F-box" evidence="1">
    <location>
        <begin position="8"/>
        <end position="54"/>
    </location>
</feature>
<evidence type="ECO:0000313" key="3">
    <source>
        <dbReference type="Proteomes" id="UP001603857"/>
    </source>
</evidence>
<dbReference type="PROSITE" id="PS50181">
    <property type="entry name" value="FBOX"/>
    <property type="match status" value="1"/>
</dbReference>
<dbReference type="InterPro" id="IPR036047">
    <property type="entry name" value="F-box-like_dom_sf"/>
</dbReference>
<dbReference type="InterPro" id="IPR015915">
    <property type="entry name" value="Kelch-typ_b-propeller"/>
</dbReference>
<dbReference type="InterPro" id="IPR050796">
    <property type="entry name" value="SCF_F-box_component"/>
</dbReference>
<evidence type="ECO:0000313" key="2">
    <source>
        <dbReference type="EMBL" id="KAL2346471.1"/>
    </source>
</evidence>
<dbReference type="EMBL" id="JBGMDY010000001">
    <property type="protein sequence ID" value="KAL2346471.1"/>
    <property type="molecule type" value="Genomic_DNA"/>
</dbReference>
<dbReference type="Pfam" id="PF00646">
    <property type="entry name" value="F-box"/>
    <property type="match status" value="1"/>
</dbReference>
<proteinExistence type="predicted"/>
<dbReference type="SUPFAM" id="SSF81383">
    <property type="entry name" value="F-box domain"/>
    <property type="match status" value="1"/>
</dbReference>
<dbReference type="SMART" id="SM00256">
    <property type="entry name" value="FBOX"/>
    <property type="match status" value="1"/>
</dbReference>
<dbReference type="Proteomes" id="UP001603857">
    <property type="component" value="Unassembled WGS sequence"/>
</dbReference>
<sequence length="362" mass="41431">MKEPSMDPRIWSKLPDDVVEHILLLLPLKTLLNLRPTCKAFTSLLFSPSFISKHSSSSSSSPFSSFLLLSHPHCPHHFLLYDSKLCAWSTFFLSLSRYLPFSPSFTLVSSSGGLFCLYHPTSSSFLVCNLFVKSYRKIQSESPTRLAHISFFTTPLGYNIVLLCSASNSVIVYDSNELSWRRFEGFSAILSYSYHQQGAFFDGGLYFSTPEPFSVVRLDLERGKWERHGAELPHRHQLSFVRLVSDGEGKLYLLGGVGNDGISRSIKLWEMMGEGGVWVEVTRLPDTVCREFVSVCYHNYEHVYCLWHEGMICVCCYMWPEMLCYSVLKMTWDWLPKCPYLPLKGSCGFNWFSFVPKFYASV</sequence>
<dbReference type="Gene3D" id="1.20.1280.50">
    <property type="match status" value="1"/>
</dbReference>
<gene>
    <name evidence="2" type="ORF">Fmac_000471</name>
</gene>
<comment type="caution">
    <text evidence="2">The sequence shown here is derived from an EMBL/GenBank/DDBJ whole genome shotgun (WGS) entry which is preliminary data.</text>
</comment>
<organism evidence="2 3">
    <name type="scientific">Flemingia macrophylla</name>
    <dbReference type="NCBI Taxonomy" id="520843"/>
    <lineage>
        <taxon>Eukaryota</taxon>
        <taxon>Viridiplantae</taxon>
        <taxon>Streptophyta</taxon>
        <taxon>Embryophyta</taxon>
        <taxon>Tracheophyta</taxon>
        <taxon>Spermatophyta</taxon>
        <taxon>Magnoliopsida</taxon>
        <taxon>eudicotyledons</taxon>
        <taxon>Gunneridae</taxon>
        <taxon>Pentapetalae</taxon>
        <taxon>rosids</taxon>
        <taxon>fabids</taxon>
        <taxon>Fabales</taxon>
        <taxon>Fabaceae</taxon>
        <taxon>Papilionoideae</taxon>
        <taxon>50 kb inversion clade</taxon>
        <taxon>NPAAA clade</taxon>
        <taxon>indigoferoid/millettioid clade</taxon>
        <taxon>Phaseoleae</taxon>
        <taxon>Flemingia</taxon>
    </lineage>
</organism>